<evidence type="ECO:0000313" key="3">
    <source>
        <dbReference type="EMBL" id="RBO79817.1"/>
    </source>
</evidence>
<protein>
    <submittedName>
        <fullName evidence="3">DNA-binding SARP family transcriptional activator</fullName>
    </submittedName>
</protein>
<feature type="region of interest" description="Disordered" evidence="1">
    <location>
        <begin position="241"/>
        <end position="348"/>
    </location>
</feature>
<dbReference type="PANTHER" id="PTHR35807">
    <property type="entry name" value="TRANSCRIPTIONAL REGULATOR REDD-RELATED"/>
    <property type="match status" value="1"/>
</dbReference>
<keyword evidence="4" id="KW-1185">Reference proteome</keyword>
<dbReference type="SMART" id="SM01043">
    <property type="entry name" value="BTAD"/>
    <property type="match status" value="1"/>
</dbReference>
<dbReference type="InterPro" id="IPR005158">
    <property type="entry name" value="BTAD"/>
</dbReference>
<dbReference type="Gene3D" id="3.40.50.300">
    <property type="entry name" value="P-loop containing nucleotide triphosphate hydrolases"/>
    <property type="match status" value="1"/>
</dbReference>
<feature type="domain" description="Bacterial transcriptional activator" evidence="2">
    <location>
        <begin position="459"/>
        <end position="598"/>
    </location>
</feature>
<dbReference type="GO" id="GO:0003677">
    <property type="term" value="F:DNA binding"/>
    <property type="evidence" value="ECO:0007669"/>
    <property type="project" value="UniProtKB-KW"/>
</dbReference>
<dbReference type="OrthoDB" id="8444614at2"/>
<sequence>MRPQAPYLIAIAGLTSRAGTTTTTVALARTWPGPETALIVEADPAGGHLAAAMGGADPHLGSASLARRRALGVPVTGELLAQHVQYLPGGQEFLAAPPGHDADDPVPAAALLTDPDRGWRGFGATVFADCGVPEPGAPAHPVIAAADAALFVVRAEHIDPETAAQRILDLTRRRRPRGIVVIGGSRTYIDAIGFPVVGQLPASRTGARAVLTGRRSRQHLIPPARHASTAVQSQLRRYEHTGQFDPPRTRQPARQDQHRLVRRRRRDEDGPRIYSIDPATVATPRLRPREPLVVDTAETTATPGSEAVPAVEAEAAGQRTEGDLVAAPEPSPHPETATTDPAPVQTPADGAPALTVRVFGPTRIFWHNTESGETVEITTQVQPRARELVAVLALHPDGLPRQQLIELLWGQRPGHRGGSALANTLSRLRAALATATGGQVTEVLAEDRTQVRLSGHLGVDYWDFNTAVAHRRHARSDAEQTDAARRIAALATSELASDLTDTWVEALRESARRTSLNALSWLATRNAENDPRATLGMLETTVENDPYNESVWRDLLRLHARLGETAALTRTYSLLTRRLAEIGQTPSQETRQLLETLRRAEK</sequence>
<dbReference type="RefSeq" id="WP_067514819.1">
    <property type="nucleotide sequence ID" value="NZ_QNRE01000031.1"/>
</dbReference>
<comment type="caution">
    <text evidence="3">The sequence shown here is derived from an EMBL/GenBank/DDBJ whole genome shotgun (WGS) entry which is preliminary data.</text>
</comment>
<organism evidence="3 4">
    <name type="scientific">Nocardia puris</name>
    <dbReference type="NCBI Taxonomy" id="208602"/>
    <lineage>
        <taxon>Bacteria</taxon>
        <taxon>Bacillati</taxon>
        <taxon>Actinomycetota</taxon>
        <taxon>Actinomycetes</taxon>
        <taxon>Mycobacteriales</taxon>
        <taxon>Nocardiaceae</taxon>
        <taxon>Nocardia</taxon>
    </lineage>
</organism>
<keyword evidence="3" id="KW-0238">DNA-binding</keyword>
<dbReference type="Pfam" id="PF03704">
    <property type="entry name" value="BTAD"/>
    <property type="match status" value="1"/>
</dbReference>
<dbReference type="InterPro" id="IPR027417">
    <property type="entry name" value="P-loop_NTPase"/>
</dbReference>
<dbReference type="InterPro" id="IPR016032">
    <property type="entry name" value="Sig_transdc_resp-reg_C-effctor"/>
</dbReference>
<evidence type="ECO:0000313" key="4">
    <source>
        <dbReference type="Proteomes" id="UP000252586"/>
    </source>
</evidence>
<dbReference type="AlphaFoldDB" id="A0A366CVQ3"/>
<dbReference type="GO" id="GO:0006355">
    <property type="term" value="P:regulation of DNA-templated transcription"/>
    <property type="evidence" value="ECO:0007669"/>
    <property type="project" value="InterPro"/>
</dbReference>
<accession>A0A366CVQ3</accession>
<proteinExistence type="predicted"/>
<dbReference type="EMBL" id="QNRE01000031">
    <property type="protein sequence ID" value="RBO79817.1"/>
    <property type="molecule type" value="Genomic_DNA"/>
</dbReference>
<dbReference type="InterPro" id="IPR036388">
    <property type="entry name" value="WH-like_DNA-bd_sf"/>
</dbReference>
<dbReference type="Proteomes" id="UP000252586">
    <property type="component" value="Unassembled WGS sequence"/>
</dbReference>
<dbReference type="Gene3D" id="1.25.40.10">
    <property type="entry name" value="Tetratricopeptide repeat domain"/>
    <property type="match status" value="1"/>
</dbReference>
<reference evidence="3 4" key="1">
    <citation type="submission" date="2018-06" db="EMBL/GenBank/DDBJ databases">
        <title>Genomic Encyclopedia of Type Strains, Phase IV (KMG-IV): sequencing the most valuable type-strain genomes for metagenomic binning, comparative biology and taxonomic classification.</title>
        <authorList>
            <person name="Goeker M."/>
        </authorList>
    </citation>
    <scope>NUCLEOTIDE SEQUENCE [LARGE SCALE GENOMIC DNA]</scope>
    <source>
        <strain evidence="3 4">DSM 44599</strain>
    </source>
</reference>
<evidence type="ECO:0000259" key="2">
    <source>
        <dbReference type="SMART" id="SM01043"/>
    </source>
</evidence>
<dbReference type="SUPFAM" id="SSF52540">
    <property type="entry name" value="P-loop containing nucleoside triphosphate hydrolases"/>
    <property type="match status" value="1"/>
</dbReference>
<dbReference type="STRING" id="1210090.GCA_001613185_07137"/>
<dbReference type="SUPFAM" id="SSF46894">
    <property type="entry name" value="C-terminal effector domain of the bipartite response regulators"/>
    <property type="match status" value="1"/>
</dbReference>
<name>A0A366CVQ3_9NOCA</name>
<evidence type="ECO:0000256" key="1">
    <source>
        <dbReference type="SAM" id="MobiDB-lite"/>
    </source>
</evidence>
<dbReference type="SUPFAM" id="SSF48452">
    <property type="entry name" value="TPR-like"/>
    <property type="match status" value="1"/>
</dbReference>
<gene>
    <name evidence="3" type="ORF">DFR74_13112</name>
</gene>
<dbReference type="InterPro" id="IPR011990">
    <property type="entry name" value="TPR-like_helical_dom_sf"/>
</dbReference>
<dbReference type="Gene3D" id="1.10.10.10">
    <property type="entry name" value="Winged helix-like DNA-binding domain superfamily/Winged helix DNA-binding domain"/>
    <property type="match status" value="1"/>
</dbReference>
<feature type="compositionally biased region" description="Low complexity" evidence="1">
    <location>
        <begin position="306"/>
        <end position="316"/>
    </location>
</feature>
<dbReference type="InterPro" id="IPR051677">
    <property type="entry name" value="AfsR-DnrI-RedD_regulator"/>
</dbReference>